<feature type="compositionally biased region" description="Low complexity" evidence="1">
    <location>
        <begin position="87"/>
        <end position="103"/>
    </location>
</feature>
<gene>
    <name evidence="2" type="ORF">TSOC_005972</name>
</gene>
<protein>
    <submittedName>
        <fullName evidence="2">Uncharacterized protein</fullName>
    </submittedName>
</protein>
<organism evidence="2 3">
    <name type="scientific">Tetrabaena socialis</name>
    <dbReference type="NCBI Taxonomy" id="47790"/>
    <lineage>
        <taxon>Eukaryota</taxon>
        <taxon>Viridiplantae</taxon>
        <taxon>Chlorophyta</taxon>
        <taxon>core chlorophytes</taxon>
        <taxon>Chlorophyceae</taxon>
        <taxon>CS clade</taxon>
        <taxon>Chlamydomonadales</taxon>
        <taxon>Tetrabaenaceae</taxon>
        <taxon>Tetrabaena</taxon>
    </lineage>
</organism>
<keyword evidence="3" id="KW-1185">Reference proteome</keyword>
<comment type="caution">
    <text evidence="2">The sequence shown here is derived from an EMBL/GenBank/DDBJ whole genome shotgun (WGS) entry which is preliminary data.</text>
</comment>
<proteinExistence type="predicted"/>
<feature type="region of interest" description="Disordered" evidence="1">
    <location>
        <begin position="81"/>
        <end position="170"/>
    </location>
</feature>
<dbReference type="OrthoDB" id="543555at2759"/>
<evidence type="ECO:0000256" key="1">
    <source>
        <dbReference type="SAM" id="MobiDB-lite"/>
    </source>
</evidence>
<evidence type="ECO:0000313" key="3">
    <source>
        <dbReference type="Proteomes" id="UP000236333"/>
    </source>
</evidence>
<evidence type="ECO:0000313" key="2">
    <source>
        <dbReference type="EMBL" id="PNH07556.1"/>
    </source>
</evidence>
<feature type="compositionally biased region" description="Gly residues" evidence="1">
    <location>
        <begin position="154"/>
        <end position="164"/>
    </location>
</feature>
<accession>A0A2J8A4W6</accession>
<dbReference type="AlphaFoldDB" id="A0A2J8A4W6"/>
<dbReference type="EMBL" id="PGGS01000174">
    <property type="protein sequence ID" value="PNH07556.1"/>
    <property type="molecule type" value="Genomic_DNA"/>
</dbReference>
<dbReference type="Proteomes" id="UP000236333">
    <property type="component" value="Unassembled WGS sequence"/>
</dbReference>
<name>A0A2J8A4W6_9CHLO</name>
<feature type="region of interest" description="Disordered" evidence="1">
    <location>
        <begin position="32"/>
        <end position="69"/>
    </location>
</feature>
<sequence>MVLALSASACRPLLTGFTQALGSLTGRAAAGYASSSAPSSLPPAPPKKASSLAEPTYTYPSPGSSMREPIYISTTDPVYFVDPKPDATQARAAAAAQAQAEAAAAEERAATAQGQRHKGGGMAPGSLKKIDFSAISGKSDNGKPVSRTVERGEGGAGHGGGGGVSSEHCS</sequence>
<reference evidence="2 3" key="1">
    <citation type="journal article" date="2017" name="Mol. Biol. Evol.">
        <title>The 4-celled Tetrabaena socialis nuclear genome reveals the essential components for genetic control of cell number at the origin of multicellularity in the volvocine lineage.</title>
        <authorList>
            <person name="Featherston J."/>
            <person name="Arakaki Y."/>
            <person name="Hanschen E.R."/>
            <person name="Ferris P.J."/>
            <person name="Michod R.E."/>
            <person name="Olson B.J.S.C."/>
            <person name="Nozaki H."/>
            <person name="Durand P.M."/>
        </authorList>
    </citation>
    <scope>NUCLEOTIDE SEQUENCE [LARGE SCALE GENOMIC DNA]</scope>
    <source>
        <strain evidence="2 3">NIES-571</strain>
    </source>
</reference>